<gene>
    <name evidence="2" type="ORF">SteCoe_23835</name>
</gene>
<reference evidence="2 3" key="1">
    <citation type="submission" date="2016-11" db="EMBL/GenBank/DDBJ databases">
        <title>The macronuclear genome of Stentor coeruleus: a giant cell with tiny introns.</title>
        <authorList>
            <person name="Slabodnick M."/>
            <person name="Ruby J.G."/>
            <person name="Reiff S.B."/>
            <person name="Swart E.C."/>
            <person name="Gosai S."/>
            <person name="Prabakaran S."/>
            <person name="Witkowska E."/>
            <person name="Larue G.E."/>
            <person name="Fisher S."/>
            <person name="Freeman R.M."/>
            <person name="Gunawardena J."/>
            <person name="Chu W."/>
            <person name="Stover N.A."/>
            <person name="Gregory B.D."/>
            <person name="Nowacki M."/>
            <person name="Derisi J."/>
            <person name="Roy S.W."/>
            <person name="Marshall W.F."/>
            <person name="Sood P."/>
        </authorList>
    </citation>
    <scope>NUCLEOTIDE SEQUENCE [LARGE SCALE GENOMIC DNA]</scope>
    <source>
        <strain evidence="2">WM001</strain>
    </source>
</reference>
<evidence type="ECO:0000313" key="3">
    <source>
        <dbReference type="Proteomes" id="UP000187209"/>
    </source>
</evidence>
<comment type="caution">
    <text evidence="2">The sequence shown here is derived from an EMBL/GenBank/DDBJ whole genome shotgun (WGS) entry which is preliminary data.</text>
</comment>
<evidence type="ECO:0000313" key="2">
    <source>
        <dbReference type="EMBL" id="OMJ76722.1"/>
    </source>
</evidence>
<dbReference type="Proteomes" id="UP000187209">
    <property type="component" value="Unassembled WGS sequence"/>
</dbReference>
<organism evidence="2 3">
    <name type="scientific">Stentor coeruleus</name>
    <dbReference type="NCBI Taxonomy" id="5963"/>
    <lineage>
        <taxon>Eukaryota</taxon>
        <taxon>Sar</taxon>
        <taxon>Alveolata</taxon>
        <taxon>Ciliophora</taxon>
        <taxon>Postciliodesmatophora</taxon>
        <taxon>Heterotrichea</taxon>
        <taxon>Heterotrichida</taxon>
        <taxon>Stentoridae</taxon>
        <taxon>Stentor</taxon>
    </lineage>
</organism>
<dbReference type="EMBL" id="MPUH01000614">
    <property type="protein sequence ID" value="OMJ76722.1"/>
    <property type="molecule type" value="Genomic_DNA"/>
</dbReference>
<protein>
    <submittedName>
        <fullName evidence="2">Uncharacterized protein</fullName>
    </submittedName>
</protein>
<sequence>MQVRYNLHSRQDKSRGLRNLNQRKSPTGYDQSDHENTYYTQEDYEKRKGRRFKSLYEKPMSPDVVQRQSAKYYIDSLVSRRLKSRYDLSNNNKLPHINRIKHSLFPYVIEEENEENDEVENTVKKINEVPKTPDPRKRYANSLFF</sequence>
<accession>A0A1R2BIX3</accession>
<feature type="compositionally biased region" description="Polar residues" evidence="1">
    <location>
        <begin position="19"/>
        <end position="30"/>
    </location>
</feature>
<keyword evidence="3" id="KW-1185">Reference proteome</keyword>
<evidence type="ECO:0000256" key="1">
    <source>
        <dbReference type="SAM" id="MobiDB-lite"/>
    </source>
</evidence>
<name>A0A1R2BIX3_9CILI</name>
<dbReference type="AlphaFoldDB" id="A0A1R2BIX3"/>
<feature type="region of interest" description="Disordered" evidence="1">
    <location>
        <begin position="1"/>
        <end position="42"/>
    </location>
</feature>
<proteinExistence type="predicted"/>